<evidence type="ECO:0000256" key="8">
    <source>
        <dbReference type="ARBA" id="ARBA00023004"/>
    </source>
</evidence>
<name>A0A1G6KRF7_9ACTN</name>
<evidence type="ECO:0000256" key="2">
    <source>
        <dbReference type="ARBA" id="ARBA00001966"/>
    </source>
</evidence>
<dbReference type="SUPFAM" id="SSF51395">
    <property type="entry name" value="FMN-linked oxidoreductases"/>
    <property type="match status" value="1"/>
</dbReference>
<keyword evidence="8" id="KW-0408">Iron</keyword>
<dbReference type="GO" id="GO:0016491">
    <property type="term" value="F:oxidoreductase activity"/>
    <property type="evidence" value="ECO:0007669"/>
    <property type="project" value="UniProtKB-KW"/>
</dbReference>
<dbReference type="InterPro" id="IPR013785">
    <property type="entry name" value="Aldolase_TIM"/>
</dbReference>
<dbReference type="GO" id="GO:0046872">
    <property type="term" value="F:metal ion binding"/>
    <property type="evidence" value="ECO:0007669"/>
    <property type="project" value="UniProtKB-KW"/>
</dbReference>
<feature type="domain" description="FAD/NAD(P)-binding" evidence="11">
    <location>
        <begin position="400"/>
        <end position="634"/>
    </location>
</feature>
<dbReference type="InterPro" id="IPR001155">
    <property type="entry name" value="OxRdtase_FMN_N"/>
</dbReference>
<evidence type="ECO:0000313" key="12">
    <source>
        <dbReference type="EMBL" id="SDC32916.1"/>
    </source>
</evidence>
<dbReference type="InterPro" id="IPR051793">
    <property type="entry name" value="NADH:flavin_oxidoreductase"/>
</dbReference>
<dbReference type="Pfam" id="PF00724">
    <property type="entry name" value="Oxidored_FMN"/>
    <property type="match status" value="1"/>
</dbReference>
<dbReference type="EMBL" id="FMZL01000009">
    <property type="protein sequence ID" value="SDC32916.1"/>
    <property type="molecule type" value="Genomic_DNA"/>
</dbReference>
<dbReference type="Gene3D" id="3.20.20.70">
    <property type="entry name" value="Aldolase class I"/>
    <property type="match status" value="1"/>
</dbReference>
<keyword evidence="9" id="KW-0411">Iron-sulfur</keyword>
<keyword evidence="5" id="KW-0288">FMN</keyword>
<keyword evidence="13" id="KW-1185">Reference proteome</keyword>
<dbReference type="InterPro" id="IPR023753">
    <property type="entry name" value="FAD/NAD-binding_dom"/>
</dbReference>
<evidence type="ECO:0000256" key="1">
    <source>
        <dbReference type="ARBA" id="ARBA00001917"/>
    </source>
</evidence>
<dbReference type="Pfam" id="PF07992">
    <property type="entry name" value="Pyr_redox_2"/>
    <property type="match status" value="1"/>
</dbReference>
<dbReference type="Proteomes" id="UP000198528">
    <property type="component" value="Unassembled WGS sequence"/>
</dbReference>
<protein>
    <submittedName>
        <fullName evidence="12">2-enoate reductase</fullName>
    </submittedName>
</protein>
<evidence type="ECO:0000313" key="13">
    <source>
        <dbReference type="Proteomes" id="UP000198528"/>
    </source>
</evidence>
<dbReference type="GO" id="GO:0051536">
    <property type="term" value="F:iron-sulfur cluster binding"/>
    <property type="evidence" value="ECO:0007669"/>
    <property type="project" value="UniProtKB-KW"/>
</dbReference>
<dbReference type="STRING" id="604330.SAMN04489857_1145"/>
<sequence length="661" mass="70602">MQDNYEALNSPFSIGKVQVKNRFVMAPTTTGAYLAPDGSFSKEGIEYFVRRAQGGMGLVQTGALMTDYKIDEPGALGPSFMATPASRHAFAVSSAALLARLEAYGAKMFIQISAGLGRNSVGSYGPSANPYFGTTDKMNPVLTTEDVREKIKMMVDAARVVQQAGYPGVELHAIHWGYLLDQMASSLTNRRTDEYGGDLRGRMRMCTQIVQGIKESCGDDFAVSVRLGLKAYVRGFNQGSIDGEGEAYRTLEEGVQICRILEEAGVDALDVDTGTYDSFYYACPPTYVRRGYMEELARAAKEAVDIPVICGSRMGDVDADERCIEEGAFDAIAIGRPMLADPDLPKKIAIGRPDKIRPCIACNQGCLLRLFQGLPSGCAVNPLVGRDKDYAPTPALARKSVVVVGGGVAGMEAARTCAMRGHRVTLLEKSDDLGGHLISGGAHDFKGEVRELNLWYQGELEDWGVDVRMGVEATPELVDGLAPDAVILANGSSAVMPPIPGIDHPKTLGCIDALLHEERVGQRVVVVGGGLVGCEISLDLVNKGHDVTIVEALPSILSSGPAVPLPNAMYLRDAFAHHGTPILTSTRISSVTDAGAVVQGPDGVRTLPADTVVIAVGFRPNPSLAPSLRGHGYEVFEIGDERQVGNILTAIWDAYEVAHTI</sequence>
<dbReference type="PANTHER" id="PTHR42917">
    <property type="entry name" value="2,4-DIENOYL-COA REDUCTASE"/>
    <property type="match status" value="1"/>
</dbReference>
<evidence type="ECO:0000256" key="6">
    <source>
        <dbReference type="ARBA" id="ARBA00022723"/>
    </source>
</evidence>
<comment type="cofactor">
    <cofactor evidence="2">
        <name>[4Fe-4S] cluster</name>
        <dbReference type="ChEBI" id="CHEBI:49883"/>
    </cofactor>
</comment>
<evidence type="ECO:0000256" key="7">
    <source>
        <dbReference type="ARBA" id="ARBA00023002"/>
    </source>
</evidence>
<dbReference type="AlphaFoldDB" id="A0A1G6KRF7"/>
<comment type="cofactor">
    <cofactor evidence="1">
        <name>FMN</name>
        <dbReference type="ChEBI" id="CHEBI:58210"/>
    </cofactor>
</comment>
<proteinExistence type="inferred from homology"/>
<dbReference type="PRINTS" id="PR00368">
    <property type="entry name" value="FADPNR"/>
</dbReference>
<evidence type="ECO:0000259" key="11">
    <source>
        <dbReference type="Pfam" id="PF07992"/>
    </source>
</evidence>
<dbReference type="RefSeq" id="WP_090846317.1">
    <property type="nucleotide sequence ID" value="NZ_FMZL01000009.1"/>
</dbReference>
<dbReference type="SUPFAM" id="SSF51905">
    <property type="entry name" value="FAD/NAD(P)-binding domain"/>
    <property type="match status" value="1"/>
</dbReference>
<keyword evidence="7" id="KW-0560">Oxidoreductase</keyword>
<evidence type="ECO:0000256" key="4">
    <source>
        <dbReference type="ARBA" id="ARBA00022630"/>
    </source>
</evidence>
<evidence type="ECO:0000259" key="10">
    <source>
        <dbReference type="Pfam" id="PF00724"/>
    </source>
</evidence>
<dbReference type="Gene3D" id="3.40.50.720">
    <property type="entry name" value="NAD(P)-binding Rossmann-like Domain"/>
    <property type="match status" value="1"/>
</dbReference>
<dbReference type="Gene3D" id="3.50.50.60">
    <property type="entry name" value="FAD/NAD(P)-binding domain"/>
    <property type="match status" value="1"/>
</dbReference>
<keyword evidence="6" id="KW-0479">Metal-binding</keyword>
<reference evidence="13" key="1">
    <citation type="submission" date="2016-10" db="EMBL/GenBank/DDBJ databases">
        <authorList>
            <person name="Varghese N."/>
            <person name="Submissions S."/>
        </authorList>
    </citation>
    <scope>NUCLEOTIDE SEQUENCE [LARGE SCALE GENOMIC DNA]</scope>
    <source>
        <strain evidence="13">DSM 22619</strain>
    </source>
</reference>
<accession>A0A1G6KRF7</accession>
<dbReference type="GO" id="GO:0010181">
    <property type="term" value="F:FMN binding"/>
    <property type="evidence" value="ECO:0007669"/>
    <property type="project" value="InterPro"/>
</dbReference>
<comment type="similarity">
    <text evidence="3">In the N-terminal section; belongs to the NADH:flavin oxidoreductase/NADH oxidase family.</text>
</comment>
<dbReference type="PANTHER" id="PTHR42917:SF2">
    <property type="entry name" value="2,4-DIENOYL-COA REDUCTASE [(2E)-ENOYL-COA-PRODUCING]"/>
    <property type="match status" value="1"/>
</dbReference>
<organism evidence="12 13">
    <name type="scientific">Parafannyhessea umbonata</name>
    <dbReference type="NCBI Taxonomy" id="604330"/>
    <lineage>
        <taxon>Bacteria</taxon>
        <taxon>Bacillati</taxon>
        <taxon>Actinomycetota</taxon>
        <taxon>Coriobacteriia</taxon>
        <taxon>Coriobacteriales</taxon>
        <taxon>Atopobiaceae</taxon>
        <taxon>Parafannyhessea</taxon>
    </lineage>
</organism>
<evidence type="ECO:0000256" key="3">
    <source>
        <dbReference type="ARBA" id="ARBA00011048"/>
    </source>
</evidence>
<evidence type="ECO:0000256" key="9">
    <source>
        <dbReference type="ARBA" id="ARBA00023014"/>
    </source>
</evidence>
<gene>
    <name evidence="12" type="ORF">SAMN04487824_10940</name>
</gene>
<dbReference type="InterPro" id="IPR036188">
    <property type="entry name" value="FAD/NAD-bd_sf"/>
</dbReference>
<feature type="domain" description="NADH:flavin oxidoreductase/NADH oxidase N-terminal" evidence="10">
    <location>
        <begin position="10"/>
        <end position="354"/>
    </location>
</feature>
<keyword evidence="4" id="KW-0285">Flavoprotein</keyword>
<evidence type="ECO:0000256" key="5">
    <source>
        <dbReference type="ARBA" id="ARBA00022643"/>
    </source>
</evidence>